<organism evidence="1 2">
    <name type="scientific">Kyrpidia spormannii</name>
    <dbReference type="NCBI Taxonomy" id="2055160"/>
    <lineage>
        <taxon>Bacteria</taxon>
        <taxon>Bacillati</taxon>
        <taxon>Bacillota</taxon>
        <taxon>Bacilli</taxon>
        <taxon>Bacillales</taxon>
        <taxon>Alicyclobacillaceae</taxon>
        <taxon>Kyrpidia</taxon>
    </lineage>
</organism>
<sequence length="59" mass="6387">MQAANNPHDSKVLSVSLERPAFSGRNNPVPLYGSFYVLGIHGRTSAVTESLFNRGIPTD</sequence>
<evidence type="ECO:0000313" key="1">
    <source>
        <dbReference type="EMBL" id="CAB3390286.1"/>
    </source>
</evidence>
<evidence type="ECO:0000313" key="2">
    <source>
        <dbReference type="Proteomes" id="UP000502196"/>
    </source>
</evidence>
<dbReference type="Proteomes" id="UP000502196">
    <property type="component" value="Chromosome"/>
</dbReference>
<dbReference type="EMBL" id="LR792683">
    <property type="protein sequence ID" value="CAB3390286.1"/>
    <property type="molecule type" value="Genomic_DNA"/>
</dbReference>
<name>A0A6F9E1M6_9BACL</name>
<proteinExistence type="predicted"/>
<dbReference type="AlphaFoldDB" id="A0A6F9E1M6"/>
<gene>
    <name evidence="1" type="ORF">COOX1_0332</name>
</gene>
<accession>A0A6F9E1M6</accession>
<protein>
    <submittedName>
        <fullName evidence="1">Uncharacterized protein</fullName>
    </submittedName>
</protein>
<reference evidence="1 2" key="1">
    <citation type="submission" date="2020-04" db="EMBL/GenBank/DDBJ databases">
        <authorList>
            <person name="Hogendoorn C."/>
        </authorList>
    </citation>
    <scope>NUCLEOTIDE SEQUENCE [LARGE SCALE GENOMIC DNA]</scope>
    <source>
        <strain evidence="1">COOX1</strain>
    </source>
</reference>